<comment type="caution">
    <text evidence="10">The sequence shown here is derived from an EMBL/GenBank/DDBJ whole genome shotgun (WGS) entry which is preliminary data.</text>
</comment>
<reference evidence="10 11" key="1">
    <citation type="submission" date="2024-07" db="EMBL/GenBank/DDBJ databases">
        <title>Section-level genome sequencing and comparative genomics of Aspergillus sections Usti and Cavernicolus.</title>
        <authorList>
            <consortium name="Lawrence Berkeley National Laboratory"/>
            <person name="Nybo J.L."/>
            <person name="Vesth T.C."/>
            <person name="Theobald S."/>
            <person name="Frisvad J.C."/>
            <person name="Larsen T.O."/>
            <person name="Kjaerboelling I."/>
            <person name="Rothschild-Mancinelli K."/>
            <person name="Lyhne E.K."/>
            <person name="Kogle M.E."/>
            <person name="Barry K."/>
            <person name="Clum A."/>
            <person name="Na H."/>
            <person name="Ledsgaard L."/>
            <person name="Lin J."/>
            <person name="Lipzen A."/>
            <person name="Kuo A."/>
            <person name="Riley R."/>
            <person name="Mondo S."/>
            <person name="Labutti K."/>
            <person name="Haridas S."/>
            <person name="Pangalinan J."/>
            <person name="Salamov A.A."/>
            <person name="Simmons B.A."/>
            <person name="Magnuson J.K."/>
            <person name="Chen J."/>
            <person name="Drula E."/>
            <person name="Henrissat B."/>
            <person name="Wiebenga A."/>
            <person name="Lubbers R.J."/>
            <person name="Gomes A.C."/>
            <person name="Makela M.R."/>
            <person name="Stajich J."/>
            <person name="Grigoriev I.V."/>
            <person name="Mortensen U.H."/>
            <person name="De Vries R.P."/>
            <person name="Baker S.E."/>
            <person name="Andersen M.R."/>
        </authorList>
    </citation>
    <scope>NUCLEOTIDE SEQUENCE [LARGE SCALE GENOMIC DNA]</scope>
    <source>
        <strain evidence="10 11">CBS 123904</strain>
    </source>
</reference>
<evidence type="ECO:0000259" key="7">
    <source>
        <dbReference type="Pfam" id="PF00205"/>
    </source>
</evidence>
<evidence type="ECO:0000259" key="8">
    <source>
        <dbReference type="Pfam" id="PF02775"/>
    </source>
</evidence>
<dbReference type="InterPro" id="IPR011766">
    <property type="entry name" value="TPP_enzyme_TPP-bd"/>
</dbReference>
<dbReference type="SUPFAM" id="SSF52518">
    <property type="entry name" value="Thiamin diphosphate-binding fold (THDP-binding)"/>
    <property type="match status" value="2"/>
</dbReference>
<dbReference type="PANTHER" id="PTHR18968">
    <property type="entry name" value="THIAMINE PYROPHOSPHATE ENZYMES"/>
    <property type="match status" value="1"/>
</dbReference>
<dbReference type="PANTHER" id="PTHR18968:SF166">
    <property type="entry name" value="2-HYDROXYACYL-COA LYASE 2"/>
    <property type="match status" value="1"/>
</dbReference>
<keyword evidence="11" id="KW-1185">Reference proteome</keyword>
<evidence type="ECO:0000256" key="5">
    <source>
        <dbReference type="ARBA" id="ARBA00023052"/>
    </source>
</evidence>
<evidence type="ECO:0000256" key="4">
    <source>
        <dbReference type="ARBA" id="ARBA00022723"/>
    </source>
</evidence>
<dbReference type="InterPro" id="IPR012001">
    <property type="entry name" value="Thiamin_PyroP_enz_TPP-bd_dom"/>
</dbReference>
<keyword evidence="5 6" id="KW-0786">Thiamine pyrophosphate</keyword>
<dbReference type="InterPro" id="IPR045229">
    <property type="entry name" value="TPP_enz"/>
</dbReference>
<keyword evidence="4" id="KW-0479">Metal-binding</keyword>
<dbReference type="Proteomes" id="UP001610446">
    <property type="component" value="Unassembled WGS sequence"/>
</dbReference>
<evidence type="ECO:0000313" key="10">
    <source>
        <dbReference type="EMBL" id="KAL2847175.1"/>
    </source>
</evidence>
<comment type="cofactor">
    <cofactor evidence="1">
        <name>Mg(2+)</name>
        <dbReference type="ChEBI" id="CHEBI:18420"/>
    </cofactor>
</comment>
<evidence type="ECO:0000259" key="9">
    <source>
        <dbReference type="Pfam" id="PF02776"/>
    </source>
</evidence>
<dbReference type="InterPro" id="IPR029035">
    <property type="entry name" value="DHS-like_NAD/FAD-binding_dom"/>
</dbReference>
<dbReference type="InterPro" id="IPR000399">
    <property type="entry name" value="TPP-bd_CS"/>
</dbReference>
<evidence type="ECO:0000256" key="3">
    <source>
        <dbReference type="ARBA" id="ARBA00007812"/>
    </source>
</evidence>
<gene>
    <name evidence="10" type="ORF">BJY01DRAFT_263082</name>
</gene>
<evidence type="ECO:0000256" key="6">
    <source>
        <dbReference type="RuleBase" id="RU362132"/>
    </source>
</evidence>
<evidence type="ECO:0000256" key="1">
    <source>
        <dbReference type="ARBA" id="ARBA00001946"/>
    </source>
</evidence>
<name>A0ABR4K4C4_9EURO</name>
<feature type="domain" description="Thiamine pyrophosphate enzyme central" evidence="7">
    <location>
        <begin position="205"/>
        <end position="342"/>
    </location>
</feature>
<dbReference type="CDD" id="cd07035">
    <property type="entry name" value="TPP_PYR_POX_like"/>
    <property type="match status" value="1"/>
</dbReference>
<dbReference type="Pfam" id="PF02776">
    <property type="entry name" value="TPP_enzyme_N"/>
    <property type="match status" value="1"/>
</dbReference>
<evidence type="ECO:0000313" key="11">
    <source>
        <dbReference type="Proteomes" id="UP001610446"/>
    </source>
</evidence>
<dbReference type="SUPFAM" id="SSF52467">
    <property type="entry name" value="DHS-like NAD/FAD-binding domain"/>
    <property type="match status" value="1"/>
</dbReference>
<organism evidence="10 11">
    <name type="scientific">Aspergillus pseudoustus</name>
    <dbReference type="NCBI Taxonomy" id="1810923"/>
    <lineage>
        <taxon>Eukaryota</taxon>
        <taxon>Fungi</taxon>
        <taxon>Dikarya</taxon>
        <taxon>Ascomycota</taxon>
        <taxon>Pezizomycotina</taxon>
        <taxon>Eurotiomycetes</taxon>
        <taxon>Eurotiomycetidae</taxon>
        <taxon>Eurotiales</taxon>
        <taxon>Aspergillaceae</taxon>
        <taxon>Aspergillus</taxon>
        <taxon>Aspergillus subgen. Nidulantes</taxon>
    </lineage>
</organism>
<dbReference type="Pfam" id="PF02775">
    <property type="entry name" value="TPP_enzyme_C"/>
    <property type="match status" value="1"/>
</dbReference>
<evidence type="ECO:0000256" key="2">
    <source>
        <dbReference type="ARBA" id="ARBA00001964"/>
    </source>
</evidence>
<feature type="domain" description="Thiamine pyrophosphate enzyme TPP-binding" evidence="8">
    <location>
        <begin position="408"/>
        <end position="560"/>
    </location>
</feature>
<dbReference type="Pfam" id="PF00205">
    <property type="entry name" value="TPP_enzyme_M"/>
    <property type="match status" value="1"/>
</dbReference>
<protein>
    <submittedName>
        <fullName evidence="10">Thiamine pyrophosphate enzyme, N-terminal TPP binding domain-containing protein</fullName>
    </submittedName>
</protein>
<dbReference type="Gene3D" id="3.40.50.1220">
    <property type="entry name" value="TPP-binding domain"/>
    <property type="match status" value="1"/>
</dbReference>
<dbReference type="EMBL" id="JBFXLU010000058">
    <property type="protein sequence ID" value="KAL2847175.1"/>
    <property type="molecule type" value="Genomic_DNA"/>
</dbReference>
<dbReference type="InterPro" id="IPR012000">
    <property type="entry name" value="Thiamin_PyroP_enz_cen_dom"/>
</dbReference>
<dbReference type="PROSITE" id="PS00187">
    <property type="entry name" value="TPP_ENZYMES"/>
    <property type="match status" value="1"/>
</dbReference>
<dbReference type="InterPro" id="IPR029061">
    <property type="entry name" value="THDP-binding"/>
</dbReference>
<proteinExistence type="inferred from homology"/>
<accession>A0ABR4K4C4</accession>
<comment type="cofactor">
    <cofactor evidence="2">
        <name>thiamine diphosphate</name>
        <dbReference type="ChEBI" id="CHEBI:58937"/>
    </cofactor>
</comment>
<sequence length="599" mass="63860">MDTFPLHDPETRELTGGDLLAQTLKQLGVTVAFGLHGGHLDAFLMGCESVGIRLIDTRHETVAVQAAEGYTKLANKVGVCFVTANSGFSNGLPGLATALADRSPILCLTSSPPMRDVENNSLQGIIDQVVAARPFTKFAHRMTNPEDIPRIISHAVRIAVSGAPGPVLVDFPIDVLFTPVHKPLISWGSVISPMAHAPGPNSGAIEAAIELIKAAKRPAIITGTGANSEEAASQLMQLSRTCKIPIFDTFKCRVAFIKSDFPLFAGASNNLGLLPLLQKQQPDLVLLIGARTGMFLGGRTGALIPNTDCKLIQVDVDAAEIGRTLPVHLGAVSDAAQFVQALNRSLDASPFQSSMDSSWLQDVLSLKHLPLPFEQEPETRVPSGRLHPYHAMKHLFASLTKDSIIILDGGEAPIWASDVVSTCSPRAVLRSTGNLGFLGNGFGYALGAALAAPGTSIINLHGDGSAGFHFMELDTFKRHNLNILTIVVNNYCWGMSSNGQDLVYGSKNLARPISALTPIADYARVAESLGNASAKVTTLEELTTALAKLEGQPRAACLEIIVDDKPIHPMTVGMVGQTEEPDMVVVPYYDNVPRAHYRG</sequence>
<feature type="domain" description="Thiamine pyrophosphate enzyme N-terminal TPP-binding" evidence="9">
    <location>
        <begin position="15"/>
        <end position="129"/>
    </location>
</feature>
<comment type="similarity">
    <text evidence="3 6">Belongs to the TPP enzyme family.</text>
</comment>
<dbReference type="Gene3D" id="3.40.50.970">
    <property type="match status" value="2"/>
</dbReference>